<reference evidence="1" key="1">
    <citation type="submission" date="2021-11" db="EMBL/GenBank/DDBJ databases">
        <authorList>
            <person name="Rodrigo-Torres L."/>
            <person name="Arahal R. D."/>
            <person name="Lucena T."/>
        </authorList>
    </citation>
    <scope>NUCLEOTIDE SEQUENCE</scope>
    <source>
        <strain evidence="1">CECT 7928</strain>
    </source>
</reference>
<proteinExistence type="predicted"/>
<sequence length="182" mass="20264">MKNRVVRGRLILISLVLLFALPVIAAKVILSNNWYQSGVTNNGQLFDPVVSYKSLGLKNPLQSQSWQLGFVVPPKCDRFCSQQLHLLGQSHTALGKYQGRVTPVVYFTAESDASVKKGYPYQIIDVSNAFTNEVHESEYVIIDPLGQLVMRYPKVDTANKLMAQSKGLLADLKKLLKLSRVG</sequence>
<dbReference type="RefSeq" id="WP_237360575.1">
    <property type="nucleotide sequence ID" value="NZ_CAKLDM010000001.1"/>
</dbReference>
<organism evidence="1 2">
    <name type="scientific">Vibrio marisflavi CECT 7928</name>
    <dbReference type="NCBI Taxonomy" id="634439"/>
    <lineage>
        <taxon>Bacteria</taxon>
        <taxon>Pseudomonadati</taxon>
        <taxon>Pseudomonadota</taxon>
        <taxon>Gammaproteobacteria</taxon>
        <taxon>Vibrionales</taxon>
        <taxon>Vibrionaceae</taxon>
        <taxon>Vibrio</taxon>
    </lineage>
</organism>
<evidence type="ECO:0008006" key="3">
    <source>
        <dbReference type="Google" id="ProtNLM"/>
    </source>
</evidence>
<dbReference type="Proteomes" id="UP000838748">
    <property type="component" value="Unassembled WGS sequence"/>
</dbReference>
<evidence type="ECO:0000313" key="1">
    <source>
        <dbReference type="EMBL" id="CAH0537669.1"/>
    </source>
</evidence>
<name>A0ABM9A1I5_9VIBR</name>
<protein>
    <recommendedName>
        <fullName evidence="3">Cytochrome oxidase biogenesis cluster protein</fullName>
    </recommendedName>
</protein>
<dbReference type="EMBL" id="CAKLDM010000001">
    <property type="protein sequence ID" value="CAH0537669.1"/>
    <property type="molecule type" value="Genomic_DNA"/>
</dbReference>
<accession>A0ABM9A1I5</accession>
<gene>
    <name evidence="1" type="ORF">VMF7928_01227</name>
</gene>
<comment type="caution">
    <text evidence="1">The sequence shown here is derived from an EMBL/GenBank/DDBJ whole genome shotgun (WGS) entry which is preliminary data.</text>
</comment>
<evidence type="ECO:0000313" key="2">
    <source>
        <dbReference type="Proteomes" id="UP000838748"/>
    </source>
</evidence>
<keyword evidence="2" id="KW-1185">Reference proteome</keyword>